<dbReference type="InterPro" id="IPR012936">
    <property type="entry name" value="Erv_C"/>
</dbReference>
<evidence type="ECO:0000259" key="7">
    <source>
        <dbReference type="Pfam" id="PF07970"/>
    </source>
</evidence>
<sequence>MKKLDLFTKTNPDIARQTVLGGIFTIFAFSSMLLLFLFELDSFKYPSISKQITIVPTELAKVVNISIDITIPKSPCLLLTVDWQDIIGSYEEDCKSIHKDRIDEEGKNIPGILNLTYENIENAVEDLEGCHIWGTIPVLTVPGNFHIGFHAHENLLHSLPSDILSELSLEHTINSIQIGDEKWNEKIGKYFNNSEIKMKKYFKETFEEEELGFRHEHVMKITPVQYEAENEIYNFYEFSMNSLSSRSSSEVSTIYYRYDFDCISMKYSIEEKFTSQFIITLCSILGGIFSLISFIDILIDKN</sequence>
<dbReference type="PANTHER" id="PTHR10984">
    <property type="entry name" value="ENDOPLASMIC RETICULUM-GOLGI INTERMEDIATE COMPARTMENT PROTEIN"/>
    <property type="match status" value="1"/>
</dbReference>
<keyword evidence="3 6" id="KW-0812">Transmembrane</keyword>
<dbReference type="Proteomes" id="UP001162131">
    <property type="component" value="Unassembled WGS sequence"/>
</dbReference>
<evidence type="ECO:0000256" key="3">
    <source>
        <dbReference type="ARBA" id="ARBA00022692"/>
    </source>
</evidence>
<reference evidence="9" key="1">
    <citation type="submission" date="2021-09" db="EMBL/GenBank/DDBJ databases">
        <authorList>
            <consortium name="AG Swart"/>
            <person name="Singh M."/>
            <person name="Singh A."/>
            <person name="Seah K."/>
            <person name="Emmerich C."/>
        </authorList>
    </citation>
    <scope>NUCLEOTIDE SEQUENCE</scope>
    <source>
        <strain evidence="9">ATCC30299</strain>
    </source>
</reference>
<dbReference type="GO" id="GO:0030134">
    <property type="term" value="C:COPII-coated ER to Golgi transport vesicle"/>
    <property type="evidence" value="ECO:0007669"/>
    <property type="project" value="TreeGrafter"/>
</dbReference>
<evidence type="ECO:0000313" key="10">
    <source>
        <dbReference type="Proteomes" id="UP001162131"/>
    </source>
</evidence>
<dbReference type="PANTHER" id="PTHR10984:SF25">
    <property type="entry name" value="ENDOPLASMIC RETICULUM-GOLGI INTERMEDIATE COMPARTMENT PROTEIN 3"/>
    <property type="match status" value="1"/>
</dbReference>
<evidence type="ECO:0000256" key="6">
    <source>
        <dbReference type="SAM" id="Phobius"/>
    </source>
</evidence>
<comment type="subcellular location">
    <subcellularLocation>
        <location evidence="1">Membrane</location>
        <topology evidence="1">Multi-pass membrane protein</topology>
    </subcellularLocation>
</comment>
<comment type="similarity">
    <text evidence="2">Belongs to the ERGIC family.</text>
</comment>
<proteinExistence type="inferred from homology"/>
<feature type="domain" description="Endoplasmic reticulum vesicle transporter C-terminal" evidence="7">
    <location>
        <begin position="118"/>
        <end position="296"/>
    </location>
</feature>
<evidence type="ECO:0000256" key="1">
    <source>
        <dbReference type="ARBA" id="ARBA00004141"/>
    </source>
</evidence>
<feature type="transmembrane region" description="Helical" evidence="6">
    <location>
        <begin position="20"/>
        <end position="40"/>
    </location>
</feature>
<dbReference type="AlphaFoldDB" id="A0AAU9KA02"/>
<comment type="caution">
    <text evidence="9">The sequence shown here is derived from an EMBL/GenBank/DDBJ whole genome shotgun (WGS) entry which is preliminary data.</text>
</comment>
<gene>
    <name evidence="9" type="ORF">BSTOLATCC_MIC63765</name>
</gene>
<keyword evidence="10" id="KW-1185">Reference proteome</keyword>
<dbReference type="GO" id="GO:0016020">
    <property type="term" value="C:membrane"/>
    <property type="evidence" value="ECO:0007669"/>
    <property type="project" value="UniProtKB-SubCell"/>
</dbReference>
<name>A0AAU9KA02_9CILI</name>
<evidence type="ECO:0000256" key="5">
    <source>
        <dbReference type="ARBA" id="ARBA00023136"/>
    </source>
</evidence>
<protein>
    <submittedName>
        <fullName evidence="9">Uncharacterized protein</fullName>
    </submittedName>
</protein>
<feature type="transmembrane region" description="Helical" evidence="6">
    <location>
        <begin position="277"/>
        <end position="299"/>
    </location>
</feature>
<organism evidence="9 10">
    <name type="scientific">Blepharisma stoltei</name>
    <dbReference type="NCBI Taxonomy" id="1481888"/>
    <lineage>
        <taxon>Eukaryota</taxon>
        <taxon>Sar</taxon>
        <taxon>Alveolata</taxon>
        <taxon>Ciliophora</taxon>
        <taxon>Postciliodesmatophora</taxon>
        <taxon>Heterotrichea</taxon>
        <taxon>Heterotrichida</taxon>
        <taxon>Blepharismidae</taxon>
        <taxon>Blepharisma</taxon>
    </lineage>
</organism>
<evidence type="ECO:0000313" key="9">
    <source>
        <dbReference type="EMBL" id="CAG9335288.1"/>
    </source>
</evidence>
<evidence type="ECO:0000256" key="2">
    <source>
        <dbReference type="ARBA" id="ARBA00005648"/>
    </source>
</evidence>
<keyword evidence="5 6" id="KW-0472">Membrane</keyword>
<evidence type="ECO:0000256" key="4">
    <source>
        <dbReference type="ARBA" id="ARBA00022989"/>
    </source>
</evidence>
<dbReference type="GO" id="GO:0005783">
    <property type="term" value="C:endoplasmic reticulum"/>
    <property type="evidence" value="ECO:0007669"/>
    <property type="project" value="TreeGrafter"/>
</dbReference>
<dbReference type="InterPro" id="IPR039542">
    <property type="entry name" value="Erv_N"/>
</dbReference>
<dbReference type="Pfam" id="PF07970">
    <property type="entry name" value="COPIIcoated_ERV"/>
    <property type="match status" value="1"/>
</dbReference>
<keyword evidence="4 6" id="KW-1133">Transmembrane helix</keyword>
<dbReference type="Pfam" id="PF13850">
    <property type="entry name" value="ERGIC_N"/>
    <property type="match status" value="1"/>
</dbReference>
<accession>A0AAU9KA02</accession>
<dbReference type="InterPro" id="IPR045888">
    <property type="entry name" value="Erv"/>
</dbReference>
<dbReference type="EMBL" id="CAJZBQ010000062">
    <property type="protein sequence ID" value="CAG9335288.1"/>
    <property type="molecule type" value="Genomic_DNA"/>
</dbReference>
<evidence type="ECO:0000259" key="8">
    <source>
        <dbReference type="Pfam" id="PF13850"/>
    </source>
</evidence>
<feature type="domain" description="Endoplasmic reticulum vesicle transporter N-terminal" evidence="8">
    <location>
        <begin position="1"/>
        <end position="89"/>
    </location>
</feature>